<evidence type="ECO:0000313" key="1">
    <source>
        <dbReference type="EMBL" id="MBI4725904.1"/>
    </source>
</evidence>
<accession>A0A933IAV9</accession>
<reference evidence="1" key="1">
    <citation type="submission" date="2020-07" db="EMBL/GenBank/DDBJ databases">
        <title>Huge and variable diversity of episymbiotic CPR bacteria and DPANN archaea in groundwater ecosystems.</title>
        <authorList>
            <person name="He C.Y."/>
            <person name="Keren R."/>
            <person name="Whittaker M."/>
            <person name="Farag I.F."/>
            <person name="Doudna J."/>
            <person name="Cate J.H.D."/>
            <person name="Banfield J.F."/>
        </authorList>
    </citation>
    <scope>NUCLEOTIDE SEQUENCE</scope>
    <source>
        <strain evidence="1">NC_groundwater_1520_Pr4_B-0.1um_53_5</strain>
    </source>
</reference>
<dbReference type="Proteomes" id="UP000736328">
    <property type="component" value="Unassembled WGS sequence"/>
</dbReference>
<protein>
    <submittedName>
        <fullName evidence="1">DUF4258 domain-containing protein</fullName>
    </submittedName>
</protein>
<name>A0A933IAV9_UNCT6</name>
<comment type="caution">
    <text evidence="1">The sequence shown here is derived from an EMBL/GenBank/DDBJ whole genome shotgun (WGS) entry which is preliminary data.</text>
</comment>
<gene>
    <name evidence="1" type="ORF">HY768_01535</name>
</gene>
<sequence length="111" mass="12526">MNEVEVTALEAVPDRIRDQAVADNIRVTQHAQQEMVEEDIALAEVSEAIIAGQILENYPEHRRGSCCLLYGITRGGRPLHVVCTTARPVLIIITVYEPKPPKWITPTRRRQ</sequence>
<dbReference type="InterPro" id="IPR025354">
    <property type="entry name" value="DUF4258"/>
</dbReference>
<evidence type="ECO:0000313" key="2">
    <source>
        <dbReference type="Proteomes" id="UP000736328"/>
    </source>
</evidence>
<dbReference type="EMBL" id="JACQXR010000015">
    <property type="protein sequence ID" value="MBI4725904.1"/>
    <property type="molecule type" value="Genomic_DNA"/>
</dbReference>
<dbReference type="AlphaFoldDB" id="A0A933IAV9"/>
<proteinExistence type="predicted"/>
<organism evidence="1 2">
    <name type="scientific">candidate division TA06 bacterium</name>
    <dbReference type="NCBI Taxonomy" id="2250710"/>
    <lineage>
        <taxon>Bacteria</taxon>
        <taxon>Bacteria division TA06</taxon>
    </lineage>
</organism>
<dbReference type="Pfam" id="PF14076">
    <property type="entry name" value="DUF4258"/>
    <property type="match status" value="1"/>
</dbReference>